<gene>
    <name evidence="1" type="ORF">ERS013201_01657</name>
</gene>
<dbReference type="Proteomes" id="UP000046067">
    <property type="component" value="Unassembled WGS sequence"/>
</dbReference>
<dbReference type="RefSeq" id="WP_053034509.1">
    <property type="nucleotide sequence ID" value="NZ_CWSO01000008.1"/>
</dbReference>
<name>A0A655X4Q2_VIBCL</name>
<dbReference type="EMBL" id="CWQJ01000008">
    <property type="protein sequence ID" value="CSC04893.1"/>
    <property type="molecule type" value="Genomic_DNA"/>
</dbReference>
<reference evidence="1 2" key="1">
    <citation type="submission" date="2015-07" db="EMBL/GenBank/DDBJ databases">
        <authorList>
            <consortium name="Pathogen Informatics"/>
        </authorList>
    </citation>
    <scope>NUCLEOTIDE SEQUENCE [LARGE SCALE GENOMIC DNA]</scope>
    <source>
        <strain evidence="1 2">A325</strain>
    </source>
</reference>
<accession>A0A655X4Q2</accession>
<evidence type="ECO:0000313" key="2">
    <source>
        <dbReference type="Proteomes" id="UP000046067"/>
    </source>
</evidence>
<dbReference type="AlphaFoldDB" id="A0A655X4Q2"/>
<evidence type="ECO:0000313" key="1">
    <source>
        <dbReference type="EMBL" id="CSC04893.1"/>
    </source>
</evidence>
<sequence>MSRIYFFVLSLASLYVFKPFINAWGCDFAFYQNNENFKFKSTCRNGIVLSDVYDKRNQSRLIRKSLYGYWGGISYNIPIYSKKINYSNAEFDVDPFFSHEVLQLWTSSSFKDPYENMVYSLLDSKEGYMFHYSYDKTPKRAVFDSNL</sequence>
<protein>
    <submittedName>
        <fullName evidence="1">Uncharacterized protein</fullName>
    </submittedName>
</protein>
<organism evidence="1 2">
    <name type="scientific">Vibrio cholerae</name>
    <dbReference type="NCBI Taxonomy" id="666"/>
    <lineage>
        <taxon>Bacteria</taxon>
        <taxon>Pseudomonadati</taxon>
        <taxon>Pseudomonadota</taxon>
        <taxon>Gammaproteobacteria</taxon>
        <taxon>Vibrionales</taxon>
        <taxon>Vibrionaceae</taxon>
        <taxon>Vibrio</taxon>
    </lineage>
</organism>
<proteinExistence type="predicted"/>